<keyword evidence="2" id="KW-0863">Zinc-finger</keyword>
<dbReference type="GO" id="GO:0008270">
    <property type="term" value="F:zinc ion binding"/>
    <property type="evidence" value="ECO:0007669"/>
    <property type="project" value="UniProtKB-KW"/>
</dbReference>
<keyword evidence="1" id="KW-0479">Metal-binding</keyword>
<evidence type="ECO:0000259" key="4">
    <source>
        <dbReference type="Pfam" id="PF04500"/>
    </source>
</evidence>
<keyword evidence="3" id="KW-0862">Zinc</keyword>
<organism evidence="5 6">
    <name type="scientific">Meloidogyne hapla</name>
    <name type="common">Root-knot nematode worm</name>
    <dbReference type="NCBI Taxonomy" id="6305"/>
    <lineage>
        <taxon>Eukaryota</taxon>
        <taxon>Metazoa</taxon>
        <taxon>Ecdysozoa</taxon>
        <taxon>Nematoda</taxon>
        <taxon>Chromadorea</taxon>
        <taxon>Rhabditida</taxon>
        <taxon>Tylenchina</taxon>
        <taxon>Tylenchomorpha</taxon>
        <taxon>Tylenchoidea</taxon>
        <taxon>Meloidogynidae</taxon>
        <taxon>Meloidogyninae</taxon>
        <taxon>Meloidogyne</taxon>
    </lineage>
</organism>
<dbReference type="InterPro" id="IPR007588">
    <property type="entry name" value="Znf_FLYWCH"/>
</dbReference>
<keyword evidence="5" id="KW-1185">Reference proteome</keyword>
<dbReference type="Gene3D" id="2.20.25.240">
    <property type="match status" value="1"/>
</dbReference>
<dbReference type="Pfam" id="PF04500">
    <property type="entry name" value="FLYWCH"/>
    <property type="match status" value="1"/>
</dbReference>
<evidence type="ECO:0000313" key="5">
    <source>
        <dbReference type="Proteomes" id="UP000095281"/>
    </source>
</evidence>
<dbReference type="WBParaSite" id="MhA1_Contig1719.frz3.gene6">
    <property type="protein sequence ID" value="MhA1_Contig1719.frz3.gene6"/>
    <property type="gene ID" value="MhA1_Contig1719.frz3.gene6"/>
</dbReference>
<dbReference type="Proteomes" id="UP000095281">
    <property type="component" value="Unplaced"/>
</dbReference>
<evidence type="ECO:0000256" key="2">
    <source>
        <dbReference type="ARBA" id="ARBA00022771"/>
    </source>
</evidence>
<evidence type="ECO:0000313" key="6">
    <source>
        <dbReference type="WBParaSite" id="MhA1_Contig1719.frz3.gene6"/>
    </source>
</evidence>
<name>A0A1I8B956_MELHA</name>
<feature type="domain" description="FLYWCH-type" evidence="4">
    <location>
        <begin position="8"/>
        <end position="68"/>
    </location>
</feature>
<protein>
    <submittedName>
        <fullName evidence="6">FLYWCH-type domain-containing protein</fullName>
    </submittedName>
</protein>
<dbReference type="AlphaFoldDB" id="A0A1I8B956"/>
<evidence type="ECO:0000256" key="1">
    <source>
        <dbReference type="ARBA" id="ARBA00022723"/>
    </source>
</evidence>
<dbReference type="OMA" id="WTTMEDE"/>
<evidence type="ECO:0000256" key="3">
    <source>
        <dbReference type="ARBA" id="ARBA00022833"/>
    </source>
</evidence>
<accession>A0A1I8B956</accession>
<sequence length="127" mass="14395">MLRIGEIDTQRGKNKLNVDGRLYIFDKLNSDGSIKFWRCELKNGVDKCKGRIWTTMEDEFIRVVTPHTCEHNPAQVVAQEVKTGIKRRAVETMEPPTVIRALVLENTSSPALAEVPSKQATNKIFLI</sequence>
<proteinExistence type="predicted"/>
<reference evidence="6" key="1">
    <citation type="submission" date="2016-11" db="UniProtKB">
        <authorList>
            <consortium name="WormBaseParasite"/>
        </authorList>
    </citation>
    <scope>IDENTIFICATION</scope>
</reference>